<dbReference type="Proteomes" id="UP000326396">
    <property type="component" value="Unassembled WGS sequence"/>
</dbReference>
<evidence type="ECO:0000256" key="16">
    <source>
        <dbReference type="ARBA" id="ARBA00023172"/>
    </source>
</evidence>
<keyword evidence="3" id="KW-0645">Protease</keyword>
<dbReference type="SUPFAM" id="SSF56672">
    <property type="entry name" value="DNA/RNA polymerases"/>
    <property type="match status" value="1"/>
</dbReference>
<keyword evidence="14" id="KW-0808">Transferase</keyword>
<dbReference type="PANTHER" id="PTHR42648">
    <property type="entry name" value="TRANSPOSASE, PUTATIVE-RELATED"/>
    <property type="match status" value="1"/>
</dbReference>
<dbReference type="Gene3D" id="3.30.420.10">
    <property type="entry name" value="Ribonuclease H-like superfamily/Ribonuclease H"/>
    <property type="match status" value="1"/>
</dbReference>
<reference evidence="20 21" key="1">
    <citation type="submission" date="2019-05" db="EMBL/GenBank/DDBJ databases">
        <title>Mikania micrantha, genome provides insights into the molecular mechanism of rapid growth.</title>
        <authorList>
            <person name="Liu B."/>
        </authorList>
    </citation>
    <scope>NUCLEOTIDE SEQUENCE [LARGE SCALE GENOMIC DNA]</scope>
    <source>
        <strain evidence="20">NLD-2019</strain>
        <tissue evidence="20">Leaf</tissue>
    </source>
</reference>
<feature type="domain" description="Integrase catalytic" evidence="19">
    <location>
        <begin position="302"/>
        <end position="479"/>
    </location>
</feature>
<keyword evidence="17" id="KW-0511">Multifunctional enzyme</keyword>
<evidence type="ECO:0000256" key="12">
    <source>
        <dbReference type="ARBA" id="ARBA00022908"/>
    </source>
</evidence>
<dbReference type="GO" id="GO:0003964">
    <property type="term" value="F:RNA-directed DNA polymerase activity"/>
    <property type="evidence" value="ECO:0007669"/>
    <property type="project" value="UniProtKB-KW"/>
</dbReference>
<dbReference type="InterPro" id="IPR054722">
    <property type="entry name" value="PolX-like_BBD"/>
</dbReference>
<dbReference type="Pfam" id="PF00665">
    <property type="entry name" value="rve"/>
    <property type="match status" value="1"/>
</dbReference>
<organism evidence="20 21">
    <name type="scientific">Mikania micrantha</name>
    <name type="common">bitter vine</name>
    <dbReference type="NCBI Taxonomy" id="192012"/>
    <lineage>
        <taxon>Eukaryota</taxon>
        <taxon>Viridiplantae</taxon>
        <taxon>Streptophyta</taxon>
        <taxon>Embryophyta</taxon>
        <taxon>Tracheophyta</taxon>
        <taxon>Spermatophyta</taxon>
        <taxon>Magnoliopsida</taxon>
        <taxon>eudicotyledons</taxon>
        <taxon>Gunneridae</taxon>
        <taxon>Pentapetalae</taxon>
        <taxon>asterids</taxon>
        <taxon>campanulids</taxon>
        <taxon>Asterales</taxon>
        <taxon>Asteraceae</taxon>
        <taxon>Asteroideae</taxon>
        <taxon>Heliantheae alliance</taxon>
        <taxon>Eupatorieae</taxon>
        <taxon>Mikania</taxon>
    </lineage>
</organism>
<keyword evidence="12" id="KW-0229">DNA integration</keyword>
<evidence type="ECO:0000256" key="11">
    <source>
        <dbReference type="ARBA" id="ARBA00022842"/>
    </source>
</evidence>
<dbReference type="Pfam" id="PF22936">
    <property type="entry name" value="Pol_BBD"/>
    <property type="match status" value="1"/>
</dbReference>
<evidence type="ECO:0000256" key="3">
    <source>
        <dbReference type="ARBA" id="ARBA00022670"/>
    </source>
</evidence>
<dbReference type="GO" id="GO:0005524">
    <property type="term" value="F:ATP binding"/>
    <property type="evidence" value="ECO:0007669"/>
    <property type="project" value="UniProtKB-KW"/>
</dbReference>
<keyword evidence="16" id="KW-0233">DNA recombination</keyword>
<dbReference type="PROSITE" id="PS50994">
    <property type="entry name" value="INTEGRASE"/>
    <property type="match status" value="1"/>
</dbReference>
<keyword evidence="21" id="KW-1185">Reference proteome</keyword>
<keyword evidence="7" id="KW-0064">Aspartyl protease</keyword>
<evidence type="ECO:0000256" key="2">
    <source>
        <dbReference type="ARBA" id="ARBA00022612"/>
    </source>
</evidence>
<evidence type="ECO:0000256" key="7">
    <source>
        <dbReference type="ARBA" id="ARBA00022750"/>
    </source>
</evidence>
<keyword evidence="2" id="KW-1188">Viral release from host cell</keyword>
<dbReference type="InterPro" id="IPR036397">
    <property type="entry name" value="RNaseH_sf"/>
</dbReference>
<dbReference type="CDD" id="cd09272">
    <property type="entry name" value="RNase_HI_RT_Ty1"/>
    <property type="match status" value="1"/>
</dbReference>
<keyword evidence="11" id="KW-0460">Magnesium</keyword>
<dbReference type="InterPro" id="IPR057670">
    <property type="entry name" value="SH3_retrovirus"/>
</dbReference>
<accession>A0A5N6LK31</accession>
<keyword evidence="15" id="KW-0917">Virion maturation</keyword>
<keyword evidence="4" id="KW-0540">Nuclease</keyword>
<proteinExistence type="predicted"/>
<dbReference type="GO" id="GO:0003887">
    <property type="term" value="F:DNA-directed DNA polymerase activity"/>
    <property type="evidence" value="ECO:0007669"/>
    <property type="project" value="UniProtKB-KW"/>
</dbReference>
<dbReference type="GO" id="GO:0004190">
    <property type="term" value="F:aspartic-type endopeptidase activity"/>
    <property type="evidence" value="ECO:0007669"/>
    <property type="project" value="UniProtKB-KW"/>
</dbReference>
<evidence type="ECO:0000259" key="19">
    <source>
        <dbReference type="PROSITE" id="PS50994"/>
    </source>
</evidence>
<protein>
    <recommendedName>
        <fullName evidence="19">Integrase catalytic domain-containing protein</fullName>
    </recommendedName>
</protein>
<dbReference type="PANTHER" id="PTHR42648:SF11">
    <property type="entry name" value="TRANSPOSON TY4-P GAG-POL POLYPROTEIN"/>
    <property type="match status" value="1"/>
</dbReference>
<evidence type="ECO:0000256" key="15">
    <source>
        <dbReference type="ARBA" id="ARBA00023113"/>
    </source>
</evidence>
<dbReference type="AlphaFoldDB" id="A0A5N6LK31"/>
<evidence type="ECO:0000256" key="5">
    <source>
        <dbReference type="ARBA" id="ARBA00022723"/>
    </source>
</evidence>
<dbReference type="InterPro" id="IPR043502">
    <property type="entry name" value="DNA/RNA_pol_sf"/>
</dbReference>
<keyword evidence="8" id="KW-0255">Endonuclease</keyword>
<comment type="caution">
    <text evidence="20">The sequence shown here is derived from an EMBL/GenBank/DDBJ whole genome shotgun (WGS) entry which is preliminary data.</text>
</comment>
<dbReference type="Pfam" id="PF07727">
    <property type="entry name" value="RVT_2"/>
    <property type="match status" value="1"/>
</dbReference>
<evidence type="ECO:0000313" key="20">
    <source>
        <dbReference type="EMBL" id="KAD2204143.1"/>
    </source>
</evidence>
<dbReference type="OrthoDB" id="2013098at2759"/>
<dbReference type="GO" id="GO:0046872">
    <property type="term" value="F:metal ion binding"/>
    <property type="evidence" value="ECO:0007669"/>
    <property type="project" value="UniProtKB-KW"/>
</dbReference>
<dbReference type="InterPro" id="IPR012337">
    <property type="entry name" value="RNaseH-like_sf"/>
</dbReference>
<feature type="compositionally biased region" description="Polar residues" evidence="18">
    <location>
        <begin position="565"/>
        <end position="589"/>
    </location>
</feature>
<dbReference type="EMBL" id="SZYD01000093">
    <property type="protein sequence ID" value="KAD2204143.1"/>
    <property type="molecule type" value="Genomic_DNA"/>
</dbReference>
<name>A0A5N6LK31_9ASTR</name>
<dbReference type="SUPFAM" id="SSF53098">
    <property type="entry name" value="Ribonuclease H-like"/>
    <property type="match status" value="1"/>
</dbReference>
<dbReference type="GO" id="GO:0015074">
    <property type="term" value="P:DNA integration"/>
    <property type="evidence" value="ECO:0007669"/>
    <property type="project" value="UniProtKB-KW"/>
</dbReference>
<gene>
    <name evidence="20" type="ORF">E3N88_41639</name>
</gene>
<evidence type="ECO:0000256" key="17">
    <source>
        <dbReference type="ARBA" id="ARBA00023268"/>
    </source>
</evidence>
<keyword evidence="13" id="KW-0695">RNA-directed DNA polymerase</keyword>
<evidence type="ECO:0000256" key="4">
    <source>
        <dbReference type="ARBA" id="ARBA00022722"/>
    </source>
</evidence>
<dbReference type="Pfam" id="PF13976">
    <property type="entry name" value="gag_pre-integrs"/>
    <property type="match status" value="1"/>
</dbReference>
<evidence type="ECO:0000256" key="1">
    <source>
        <dbReference type="ARBA" id="ARBA00002180"/>
    </source>
</evidence>
<dbReference type="Pfam" id="PF14223">
    <property type="entry name" value="Retrotran_gag_2"/>
    <property type="match status" value="1"/>
</dbReference>
<feature type="compositionally biased region" description="Low complexity" evidence="18">
    <location>
        <begin position="544"/>
        <end position="564"/>
    </location>
</feature>
<keyword evidence="5" id="KW-0479">Metal-binding</keyword>
<evidence type="ECO:0000256" key="18">
    <source>
        <dbReference type="SAM" id="MobiDB-lite"/>
    </source>
</evidence>
<evidence type="ECO:0000256" key="14">
    <source>
        <dbReference type="ARBA" id="ARBA00022932"/>
    </source>
</evidence>
<dbReference type="GO" id="GO:0006508">
    <property type="term" value="P:proteolysis"/>
    <property type="evidence" value="ECO:0007669"/>
    <property type="project" value="UniProtKB-KW"/>
</dbReference>
<dbReference type="InterPro" id="IPR013103">
    <property type="entry name" value="RVT_2"/>
</dbReference>
<dbReference type="Pfam" id="PF25597">
    <property type="entry name" value="SH3_retrovirus"/>
    <property type="match status" value="1"/>
</dbReference>
<dbReference type="GO" id="GO:0006310">
    <property type="term" value="P:DNA recombination"/>
    <property type="evidence" value="ECO:0007669"/>
    <property type="project" value="UniProtKB-KW"/>
</dbReference>
<dbReference type="GO" id="GO:0004519">
    <property type="term" value="F:endonuclease activity"/>
    <property type="evidence" value="ECO:0007669"/>
    <property type="project" value="UniProtKB-KW"/>
</dbReference>
<comment type="function">
    <text evidence="1">The aspartyl protease (PR) mediates the proteolytic cleavages of the Gag and Gag-Pol polyproteins after assembly of the VLP.</text>
</comment>
<evidence type="ECO:0000256" key="13">
    <source>
        <dbReference type="ARBA" id="ARBA00022918"/>
    </source>
</evidence>
<dbReference type="InterPro" id="IPR039537">
    <property type="entry name" value="Retrotran_Ty1/copia-like"/>
</dbReference>
<feature type="region of interest" description="Disordered" evidence="18">
    <location>
        <begin position="538"/>
        <end position="601"/>
    </location>
</feature>
<keyword evidence="14" id="KW-0239">DNA-directed DNA polymerase</keyword>
<keyword evidence="6" id="KW-0547">Nucleotide-binding</keyword>
<dbReference type="InterPro" id="IPR001584">
    <property type="entry name" value="Integrase_cat-core"/>
</dbReference>
<evidence type="ECO:0000256" key="9">
    <source>
        <dbReference type="ARBA" id="ARBA00022801"/>
    </source>
</evidence>
<dbReference type="InterPro" id="IPR025724">
    <property type="entry name" value="GAG-pre-integrase_dom"/>
</dbReference>
<evidence type="ECO:0000256" key="6">
    <source>
        <dbReference type="ARBA" id="ARBA00022741"/>
    </source>
</evidence>
<keyword evidence="10" id="KW-0067">ATP-binding</keyword>
<dbReference type="GO" id="GO:0003676">
    <property type="term" value="F:nucleic acid binding"/>
    <property type="evidence" value="ECO:0007669"/>
    <property type="project" value="InterPro"/>
</dbReference>
<keyword evidence="14" id="KW-0548">Nucleotidyltransferase</keyword>
<keyword evidence="9" id="KW-0378">Hydrolase</keyword>
<sequence length="1132" mass="128931">MKEGEAVAEYLSRVMKNVNQERAYGENISDQRVIEKLLRSLPQRWDHVVAVIEESKDLTTMSFDQLMGSLQAHEARVNRGVVTGSEEHCRRLLGMKNEQVIVVEDLVGVVFVAEDEDVVLDEDLDEVVGLSSVIIVIDSDMFVPIVGLNHKPKLLWEMMKKMMSIGRKEWFKDINEREKSEVKMGDGKCIQVEGKRKIKLGIEDGSYRTIDNVQYALELDYNLLIKVTGNNMFPLDITQSKVSHKIFAASTCDESLIWHQSYGHMYEQGLRMMSEKNMVYGLPQTINSWSTCESCALGKQVKKAFPKGGMRAIRVLELLHADLCGPTSVPSLGGSLYYFLIIDNFSRMGWVFFLTNKSETFNKFRLFKVRIENETGRRISTLRTDRGGEFCSKEFNSFCEENGIRRDLTAPYTPEQNGVAERRNRTPTKVLEHQTPFEVWTGRKPNVHHLKVFGCVAYNLKPYQLRKKLDPKSKKCIFVGYCATSKAYRLFDLEKKIIVVYRDVIFDESAKWIDDSTNSDGFPKDIIGMNLDLYNDSDGSLSDNTSNEGTSNGGNEESGSVSTNQMTEGGSMSTTQEIESGSTSFQQLNGDGESTIVSPSSSTLNKVRSIDDLYANTQPIDPIPVDFSCQFALSLIEPVNVKEALKSKQWIDAMKEELQSLEYHKTWTLTKLPCDKQAIGLRWLFKIKRNADGEVSRYKARLVAKGYAQEYGKDFEETFSLVARFETIRLVLSLAAQHGWKVYQFDVKTAFLNGFLQEEVYVLQPLGFEIKGDEDKVYKLHKALYGLKQAPRAWYSRIDTFFTKNVYERSENEPTVYVKRSRNKELVIICLYVDDIIYTESSNELVAEFKQHMMTEFDMTDIGILRYFLGLEVTQSNAGIFLSQRKYAKDLLNKFGMMNCKTVTTPMISNEKLQMDDGGAMVDSYMYRSLNGGLMYLTHSRPDISFAVGIVARFMQHPSTYHLGAVKRILRYVAGTLEYGIWYRKGQEIDLVGYSDSDWAGSSSDMRSISAHVFSIGSGSVSWSSKKQGVVTLSTTEAEYISAAACACQAIWLRKMMGDLQHEQQQATVIFCDNQSAIFLSRNQGCHSRTKHINIKYHFIRKKIRWSYSQSKLMNRLQISLQKLLVQNSSFI</sequence>
<evidence type="ECO:0000256" key="8">
    <source>
        <dbReference type="ARBA" id="ARBA00022759"/>
    </source>
</evidence>
<evidence type="ECO:0000313" key="21">
    <source>
        <dbReference type="Proteomes" id="UP000326396"/>
    </source>
</evidence>
<evidence type="ECO:0000256" key="10">
    <source>
        <dbReference type="ARBA" id="ARBA00022840"/>
    </source>
</evidence>